<evidence type="ECO:0000313" key="2">
    <source>
        <dbReference type="Proteomes" id="UP000053176"/>
    </source>
</evidence>
<name>A0A124GFM1_RHILI</name>
<reference evidence="1 2" key="1">
    <citation type="submission" date="2015-12" db="EMBL/GenBank/DDBJ databases">
        <title>Draft genome sequence of Mesorhizobium sp. UFLA 01-765, a multitolerant efficient symbiont and plant-growth promoting strain isolated from Zn-mining soil using Leucaena leucocephala as a trap plant.</title>
        <authorList>
            <person name="Rangel W.M."/>
            <person name="Thijs S."/>
            <person name="Longatti S.M."/>
            <person name="Moreira F.M."/>
            <person name="Weyens N."/>
            <person name="Vangronsveld J."/>
            <person name="Van Hamme J.D."/>
            <person name="Bottos E.M."/>
            <person name="Rineau F."/>
        </authorList>
    </citation>
    <scope>NUCLEOTIDE SEQUENCE [LARGE SCALE GENOMIC DNA]</scope>
    <source>
        <strain evidence="1 2">UFLA 01-765</strain>
    </source>
</reference>
<accession>A0A124GFM1</accession>
<protein>
    <recommendedName>
        <fullName evidence="3">RidA family protein</fullName>
    </recommendedName>
</protein>
<dbReference type="SUPFAM" id="SSF55298">
    <property type="entry name" value="YjgF-like"/>
    <property type="match status" value="1"/>
</dbReference>
<organism evidence="1 2">
    <name type="scientific">Rhizobium loti</name>
    <name type="common">Mesorhizobium loti</name>
    <dbReference type="NCBI Taxonomy" id="381"/>
    <lineage>
        <taxon>Bacteria</taxon>
        <taxon>Pseudomonadati</taxon>
        <taxon>Pseudomonadota</taxon>
        <taxon>Alphaproteobacteria</taxon>
        <taxon>Hyphomicrobiales</taxon>
        <taxon>Phyllobacteriaceae</taxon>
        <taxon>Mesorhizobium</taxon>
    </lineage>
</organism>
<dbReference type="Gene3D" id="3.30.1330.40">
    <property type="entry name" value="RutC-like"/>
    <property type="match status" value="1"/>
</dbReference>
<comment type="caution">
    <text evidence="1">The sequence shown here is derived from an EMBL/GenBank/DDBJ whole genome shotgun (WGS) entry which is preliminary data.</text>
</comment>
<dbReference type="Proteomes" id="UP000053176">
    <property type="component" value="Unassembled WGS sequence"/>
</dbReference>
<evidence type="ECO:0000313" key="1">
    <source>
        <dbReference type="EMBL" id="KUM24038.1"/>
    </source>
</evidence>
<dbReference type="InterPro" id="IPR013813">
    <property type="entry name" value="Endoribo_LPSP/chorism_mut-like"/>
</dbReference>
<dbReference type="InterPro" id="IPR006175">
    <property type="entry name" value="YjgF/YER057c/UK114"/>
</dbReference>
<dbReference type="InterPro" id="IPR035959">
    <property type="entry name" value="RutC-like_sf"/>
</dbReference>
<dbReference type="CDD" id="cd02199">
    <property type="entry name" value="YjgF_YER057c_UK114_like_1"/>
    <property type="match status" value="1"/>
</dbReference>
<evidence type="ECO:0008006" key="3">
    <source>
        <dbReference type="Google" id="ProtNLM"/>
    </source>
</evidence>
<proteinExistence type="predicted"/>
<dbReference type="AlphaFoldDB" id="A0A124GFM1"/>
<dbReference type="EMBL" id="LPWA01000146">
    <property type="protein sequence ID" value="KUM24038.1"/>
    <property type="molecule type" value="Genomic_DNA"/>
</dbReference>
<gene>
    <name evidence="1" type="ORF">AU467_31845</name>
</gene>
<dbReference type="PANTHER" id="PTHR43760">
    <property type="entry name" value="ENDORIBONUCLEASE-RELATED"/>
    <property type="match status" value="1"/>
</dbReference>
<dbReference type="Pfam" id="PF01042">
    <property type="entry name" value="Ribonuc_L-PSP"/>
    <property type="match status" value="1"/>
</dbReference>
<sequence length="146" mass="15287">MKSTANKHELVPNGNYVVAKRHRDLVHTSGMTPRSGGVLTHTGAVTSEYPLEHYQQAVELAASNALEAAKTVLEPGEKIGGMLSLTVYISTNPEFKDHSRIADIASNYLLGELGAEGIGTRAAVGVISLPGGAVVEVQLAAIIEVA</sequence>
<dbReference type="PANTHER" id="PTHR43760:SF1">
    <property type="entry name" value="ENDORIBONUCLEASE L-PSP_CHORISMATE MUTASE-LIKE DOMAIN-CONTAINING PROTEIN"/>
    <property type="match status" value="1"/>
</dbReference>